<dbReference type="PRINTS" id="PR00038">
    <property type="entry name" value="HTHLUXR"/>
</dbReference>
<keyword evidence="5" id="KW-1185">Reference proteome</keyword>
<evidence type="ECO:0000313" key="5">
    <source>
        <dbReference type="Proteomes" id="UP000613974"/>
    </source>
</evidence>
<comment type="caution">
    <text evidence="4">The sequence shown here is derived from an EMBL/GenBank/DDBJ whole genome shotgun (WGS) entry which is preliminary data.</text>
</comment>
<evidence type="ECO:0000256" key="2">
    <source>
        <dbReference type="ARBA" id="ARBA00022840"/>
    </source>
</evidence>
<dbReference type="InterPro" id="IPR000792">
    <property type="entry name" value="Tscrpt_reg_LuxR_C"/>
</dbReference>
<keyword evidence="2" id="KW-0067">ATP-binding</keyword>
<dbReference type="PROSITE" id="PS50043">
    <property type="entry name" value="HTH_LUXR_2"/>
    <property type="match status" value="1"/>
</dbReference>
<dbReference type="PANTHER" id="PTHR16305:SF35">
    <property type="entry name" value="TRANSCRIPTIONAL ACTIVATOR DOMAIN"/>
    <property type="match status" value="1"/>
</dbReference>
<dbReference type="SUPFAM" id="SSF46894">
    <property type="entry name" value="C-terminal effector domain of the bipartite response regulators"/>
    <property type="match status" value="1"/>
</dbReference>
<dbReference type="Pfam" id="PF13191">
    <property type="entry name" value="AAA_16"/>
    <property type="match status" value="1"/>
</dbReference>
<evidence type="ECO:0000259" key="3">
    <source>
        <dbReference type="PROSITE" id="PS50043"/>
    </source>
</evidence>
<keyword evidence="1" id="KW-0547">Nucleotide-binding</keyword>
<dbReference type="InterPro" id="IPR041664">
    <property type="entry name" value="AAA_16"/>
</dbReference>
<evidence type="ECO:0000256" key="1">
    <source>
        <dbReference type="ARBA" id="ARBA00022741"/>
    </source>
</evidence>
<dbReference type="Pfam" id="PF00196">
    <property type="entry name" value="GerE"/>
    <property type="match status" value="1"/>
</dbReference>
<evidence type="ECO:0000313" key="4">
    <source>
        <dbReference type="EMBL" id="GHI69577.1"/>
    </source>
</evidence>
<dbReference type="Gene3D" id="1.10.10.10">
    <property type="entry name" value="Winged helix-like DNA-binding domain superfamily/Winged helix DNA-binding domain"/>
    <property type="match status" value="1"/>
</dbReference>
<protein>
    <submittedName>
        <fullName evidence="4">Regulatory protein, LuxR</fullName>
    </submittedName>
</protein>
<dbReference type="CDD" id="cd06170">
    <property type="entry name" value="LuxR_C_like"/>
    <property type="match status" value="1"/>
</dbReference>
<dbReference type="InterPro" id="IPR027417">
    <property type="entry name" value="P-loop_NTPase"/>
</dbReference>
<reference evidence="5" key="1">
    <citation type="submission" date="2023-07" db="EMBL/GenBank/DDBJ databases">
        <title>Whole genome shotgun sequence of Streptomyces nojiriensis NBRC 13794.</title>
        <authorList>
            <person name="Komaki H."/>
            <person name="Tamura T."/>
        </authorList>
    </citation>
    <scope>NUCLEOTIDE SEQUENCE [LARGE SCALE GENOMIC DNA]</scope>
    <source>
        <strain evidence="5">NBRC 13794</strain>
    </source>
</reference>
<name>A0ABQ3SNF2_9ACTN</name>
<dbReference type="PANTHER" id="PTHR16305">
    <property type="entry name" value="TESTICULAR SOLUBLE ADENYLYL CYCLASE"/>
    <property type="match status" value="1"/>
</dbReference>
<dbReference type="InterPro" id="IPR016032">
    <property type="entry name" value="Sig_transdc_resp-reg_C-effctor"/>
</dbReference>
<accession>A0ABQ3SNF2</accession>
<proteinExistence type="predicted"/>
<dbReference type="SUPFAM" id="SSF52540">
    <property type="entry name" value="P-loop containing nucleoside triphosphate hydrolases"/>
    <property type="match status" value="1"/>
</dbReference>
<dbReference type="Gene3D" id="1.25.40.10">
    <property type="entry name" value="Tetratricopeptide repeat domain"/>
    <property type="match status" value="1"/>
</dbReference>
<dbReference type="InterPro" id="IPR036388">
    <property type="entry name" value="WH-like_DNA-bd_sf"/>
</dbReference>
<dbReference type="Proteomes" id="UP000613974">
    <property type="component" value="Unassembled WGS sequence"/>
</dbReference>
<dbReference type="EMBL" id="BNEC01000005">
    <property type="protein sequence ID" value="GHI69577.1"/>
    <property type="molecule type" value="Genomic_DNA"/>
</dbReference>
<sequence>MAGVVLSNVVAQAADVREAGRVSISGGRGMNRNGVVQRWPLVGREVELKDFDEVLSEPRSAAFLVFGPAGVGKSRLAEECLDRAVALGHRIGRAVATAAAASVPLGAIAHLLPDGVDLSDPVSGFAAVARLLSQPGTVRPRMVILVDDVHLLDATSAMLLRQLMDAGVIFLLGTVRSGEGQALAVAALGHGDAVRQVDLAGFTREQVVTVLEQVLEGPVGRSAVNHLLTNSGGNPLYLRELVVGAVAAGVLTCDGEIWDMTADRLPGTRRLTDLIRSRLSVAPLAGRQVLDVLSLCEPLSLGHLEQDAEPQVLSQLEQSGLIVVVQEERRSAVRLAHPLYGEVLRADMTAQCRRDTLLRQVHLLKRSGARRREDAVHLATYKLAATGTANPALLVRAAVLAAHAREYPRALDLLRAIPQEHQSFQVRLLLGKTLYEAGDFRQADHVLSRADAMATTEEEVLAALPLRTQNLLWGVGVPYAEVLDVIESARCRVTSSLGLRVLRVNEAASALTVGDVRRSLALSADLEPEGTQAPDAQTWLWAAMTRSTALAVTGRGEEAEVWVRRAIAFSSAVDETRSTAADEVALRAVLVLALAESGRLVEAREVGERAFAGLTDASPTADRRLLAFYLARGTWTAGHPAQARRWFAEVARASRPHTPVVLSMALAGLAAAAALQGDCEAAEAALAERDRLPAAGFFPEERLGEAWLYVARGELTRARAVLTAAAREAFERGETASEAILLTDLVRLGQAGEAAGRLTEIAAERTGRFHRSRADLAVAWSTRDPEGLLVAVDALEAMGADLLAAEAASTAASLLRAAGQTRRANAATVRADDLAARCEGARTPALMAVEAVVQLTGREREIALLASRGMLSKDVAAALTISVRTVDNHLQRIYNKLGITTRKELADRLLP</sequence>
<dbReference type="InterPro" id="IPR011990">
    <property type="entry name" value="TPR-like_helical_dom_sf"/>
</dbReference>
<dbReference type="SMART" id="SM00421">
    <property type="entry name" value="HTH_LUXR"/>
    <property type="match status" value="1"/>
</dbReference>
<feature type="domain" description="HTH luxR-type" evidence="3">
    <location>
        <begin position="848"/>
        <end position="911"/>
    </location>
</feature>
<organism evidence="4 5">
    <name type="scientific">Streptomyces nojiriensis</name>
    <dbReference type="NCBI Taxonomy" id="66374"/>
    <lineage>
        <taxon>Bacteria</taxon>
        <taxon>Bacillati</taxon>
        <taxon>Actinomycetota</taxon>
        <taxon>Actinomycetes</taxon>
        <taxon>Kitasatosporales</taxon>
        <taxon>Streptomycetaceae</taxon>
        <taxon>Streptomyces</taxon>
    </lineage>
</organism>
<dbReference type="PROSITE" id="PS00622">
    <property type="entry name" value="HTH_LUXR_1"/>
    <property type="match status" value="1"/>
</dbReference>
<dbReference type="Gene3D" id="3.40.50.300">
    <property type="entry name" value="P-loop containing nucleotide triphosphate hydrolases"/>
    <property type="match status" value="1"/>
</dbReference>
<gene>
    <name evidence="4" type="ORF">Snoj_34950</name>
</gene>